<dbReference type="Proteomes" id="UP001476583">
    <property type="component" value="Chromosome"/>
</dbReference>
<evidence type="ECO:0000313" key="2">
    <source>
        <dbReference type="Proteomes" id="UP001476583"/>
    </source>
</evidence>
<evidence type="ECO:0000313" key="1">
    <source>
        <dbReference type="EMBL" id="WXL23960.1"/>
    </source>
</evidence>
<proteinExistence type="predicted"/>
<protein>
    <submittedName>
        <fullName evidence="1">Uncharacterized protein</fullName>
    </submittedName>
</protein>
<name>A0ABZ2REI3_ECTME</name>
<organism evidence="1 2">
    <name type="scientific">Ectopseudomonas mendocina</name>
    <name type="common">Pseudomonas mendocina</name>
    <dbReference type="NCBI Taxonomy" id="300"/>
    <lineage>
        <taxon>Bacteria</taxon>
        <taxon>Pseudomonadati</taxon>
        <taxon>Pseudomonadota</taxon>
        <taxon>Gammaproteobacteria</taxon>
        <taxon>Pseudomonadales</taxon>
        <taxon>Pseudomonadaceae</taxon>
        <taxon>Ectopseudomonas</taxon>
    </lineage>
</organism>
<keyword evidence="2" id="KW-1185">Reference proteome</keyword>
<gene>
    <name evidence="1" type="ORF">WG219_11395</name>
</gene>
<accession>A0ABZ2REI3</accession>
<dbReference type="EMBL" id="CP148074">
    <property type="protein sequence ID" value="WXL23960.1"/>
    <property type="molecule type" value="Genomic_DNA"/>
</dbReference>
<sequence length="46" mass="4654">MRKAYESGGVTFIGELKASAIIDGVDEGASLYAAPPISGLVEALEG</sequence>
<reference evidence="1 2" key="1">
    <citation type="submission" date="2024-03" db="EMBL/GenBank/DDBJ databases">
        <title>Complete genome of BD2.</title>
        <authorList>
            <person name="Cao G."/>
        </authorList>
    </citation>
    <scope>NUCLEOTIDE SEQUENCE [LARGE SCALE GENOMIC DNA]</scope>
    <source>
        <strain evidence="1 2">BD2</strain>
    </source>
</reference>